<dbReference type="Proteomes" id="UP001596481">
    <property type="component" value="Unassembled WGS sequence"/>
</dbReference>
<gene>
    <name evidence="1" type="ORF">ACFQJC_10570</name>
</gene>
<name>A0ABD5ZFC9_9EURY</name>
<dbReference type="EMBL" id="JBHTAA010000005">
    <property type="protein sequence ID" value="MFC7203960.1"/>
    <property type="molecule type" value="Genomic_DNA"/>
</dbReference>
<evidence type="ECO:0000313" key="2">
    <source>
        <dbReference type="Proteomes" id="UP001596481"/>
    </source>
</evidence>
<organism evidence="1 2">
    <name type="scientific">Haloferax namakaokahaiae</name>
    <dbReference type="NCBI Taxonomy" id="1748331"/>
    <lineage>
        <taxon>Archaea</taxon>
        <taxon>Methanobacteriati</taxon>
        <taxon>Methanobacteriota</taxon>
        <taxon>Stenosarchaea group</taxon>
        <taxon>Halobacteria</taxon>
        <taxon>Halobacteriales</taxon>
        <taxon>Haloferacaceae</taxon>
        <taxon>Haloferax</taxon>
    </lineage>
</organism>
<sequence length="46" mass="4939">MPLVDVASSGARAERLTADTTRLPMVLFESGIRALDRFEADGGDVM</sequence>
<dbReference type="AlphaFoldDB" id="A0ABD5ZFC9"/>
<comment type="caution">
    <text evidence="1">The sequence shown here is derived from an EMBL/GenBank/DDBJ whole genome shotgun (WGS) entry which is preliminary data.</text>
</comment>
<reference evidence="1 2" key="1">
    <citation type="journal article" date="2019" name="Int. J. Syst. Evol. Microbiol.">
        <title>The Global Catalogue of Microorganisms (GCM) 10K type strain sequencing project: providing services to taxonomists for standard genome sequencing and annotation.</title>
        <authorList>
            <consortium name="The Broad Institute Genomics Platform"/>
            <consortium name="The Broad Institute Genome Sequencing Center for Infectious Disease"/>
            <person name="Wu L."/>
            <person name="Ma J."/>
        </authorList>
    </citation>
    <scope>NUCLEOTIDE SEQUENCE [LARGE SCALE GENOMIC DNA]</scope>
    <source>
        <strain evidence="1 2">DSM 29988</strain>
    </source>
</reference>
<protein>
    <submittedName>
        <fullName evidence="1">Uncharacterized protein</fullName>
    </submittedName>
</protein>
<dbReference type="RefSeq" id="WP_390223293.1">
    <property type="nucleotide sequence ID" value="NZ_JBHTAA010000005.1"/>
</dbReference>
<accession>A0ABD5ZFC9</accession>
<keyword evidence="2" id="KW-1185">Reference proteome</keyword>
<evidence type="ECO:0000313" key="1">
    <source>
        <dbReference type="EMBL" id="MFC7203960.1"/>
    </source>
</evidence>
<proteinExistence type="predicted"/>